<dbReference type="InterPro" id="IPR051026">
    <property type="entry name" value="PI/PC_transfer"/>
</dbReference>
<protein>
    <submittedName>
        <fullName evidence="7">Phosphatidylinositol/phosphatidylcholine transfer protein SFH1</fullName>
    </submittedName>
</protein>
<proteinExistence type="inferred from homology"/>
<feature type="domain" description="CRAL-TRIO" evidence="6">
    <location>
        <begin position="75"/>
        <end position="108"/>
    </location>
</feature>
<evidence type="ECO:0000313" key="8">
    <source>
        <dbReference type="Proteomes" id="UP001604277"/>
    </source>
</evidence>
<sequence length="123" mass="14050">MELTRKVDLFTLKDSVKKVQPSSCKSQQRTAMFSTMSRSLKGHLLISFQPAPLQPKCTLTRAQPFSMYKECTDGDHYLETLCRMYIVNAGSGFRLVWNTIKSFLDQTSLARSMFWVRNSIATA</sequence>
<dbReference type="GO" id="GO:0000139">
    <property type="term" value="C:Golgi membrane"/>
    <property type="evidence" value="ECO:0007669"/>
    <property type="project" value="UniProtKB-SubCell"/>
</dbReference>
<dbReference type="AlphaFoldDB" id="A0ABD1WL52"/>
<evidence type="ECO:0000256" key="1">
    <source>
        <dbReference type="ARBA" id="ARBA00004202"/>
    </source>
</evidence>
<dbReference type="Gene3D" id="3.40.525.10">
    <property type="entry name" value="CRAL-TRIO lipid binding domain"/>
    <property type="match status" value="1"/>
</dbReference>
<accession>A0ABD1WL52</accession>
<comment type="caution">
    <text evidence="7">The sequence shown here is derived from an EMBL/GenBank/DDBJ whole genome shotgun (WGS) entry which is preliminary data.</text>
</comment>
<organism evidence="7 8">
    <name type="scientific">Forsythia ovata</name>
    <dbReference type="NCBI Taxonomy" id="205694"/>
    <lineage>
        <taxon>Eukaryota</taxon>
        <taxon>Viridiplantae</taxon>
        <taxon>Streptophyta</taxon>
        <taxon>Embryophyta</taxon>
        <taxon>Tracheophyta</taxon>
        <taxon>Spermatophyta</taxon>
        <taxon>Magnoliopsida</taxon>
        <taxon>eudicotyledons</taxon>
        <taxon>Gunneridae</taxon>
        <taxon>Pentapetalae</taxon>
        <taxon>asterids</taxon>
        <taxon>lamiids</taxon>
        <taxon>Lamiales</taxon>
        <taxon>Oleaceae</taxon>
        <taxon>Forsythieae</taxon>
        <taxon>Forsythia</taxon>
    </lineage>
</organism>
<evidence type="ECO:0000259" key="6">
    <source>
        <dbReference type="Pfam" id="PF00650"/>
    </source>
</evidence>
<dbReference type="SUPFAM" id="SSF52087">
    <property type="entry name" value="CRAL/TRIO domain"/>
    <property type="match status" value="1"/>
</dbReference>
<dbReference type="PANTHER" id="PTHR45657:SF1">
    <property type="entry name" value="CRAL-TRIO DOMAIN-CONTAINING PROTEIN YKL091C-RELATED"/>
    <property type="match status" value="1"/>
</dbReference>
<dbReference type="InterPro" id="IPR036865">
    <property type="entry name" value="CRAL-TRIO_dom_sf"/>
</dbReference>
<keyword evidence="8" id="KW-1185">Reference proteome</keyword>
<gene>
    <name evidence="7" type="ORF">Fot_11710</name>
</gene>
<evidence type="ECO:0000256" key="4">
    <source>
        <dbReference type="ARBA" id="ARBA00023034"/>
    </source>
</evidence>
<dbReference type="PANTHER" id="PTHR45657">
    <property type="entry name" value="CRAL-TRIO DOMAIN-CONTAINING PROTEIN YKL091C-RELATED"/>
    <property type="match status" value="1"/>
</dbReference>
<reference evidence="8" key="1">
    <citation type="submission" date="2024-07" db="EMBL/GenBank/DDBJ databases">
        <title>Two chromosome-level genome assemblies of Korean endemic species Abeliophyllum distichum and Forsythia ovata (Oleaceae).</title>
        <authorList>
            <person name="Jang H."/>
        </authorList>
    </citation>
    <scope>NUCLEOTIDE SEQUENCE [LARGE SCALE GENOMIC DNA]</scope>
</reference>
<dbReference type="GO" id="GO:0015031">
    <property type="term" value="P:protein transport"/>
    <property type="evidence" value="ECO:0007669"/>
    <property type="project" value="UniProtKB-KW"/>
</dbReference>
<dbReference type="Proteomes" id="UP001604277">
    <property type="component" value="Unassembled WGS sequence"/>
</dbReference>
<evidence type="ECO:0000313" key="7">
    <source>
        <dbReference type="EMBL" id="KAL2550180.1"/>
    </source>
</evidence>
<keyword evidence="3" id="KW-0653">Protein transport</keyword>
<dbReference type="EMBL" id="JBFOLJ010000003">
    <property type="protein sequence ID" value="KAL2550180.1"/>
    <property type="molecule type" value="Genomic_DNA"/>
</dbReference>
<comment type="subcellular location">
    <subcellularLocation>
        <location evidence="1">Cell membrane</location>
        <topology evidence="1">Peripheral membrane protein</topology>
    </subcellularLocation>
    <subcellularLocation>
        <location evidence="2">Golgi apparatus membrane</location>
        <topology evidence="2">Peripheral membrane protein</topology>
    </subcellularLocation>
</comment>
<keyword evidence="3" id="KW-0813">Transport</keyword>
<dbReference type="GO" id="GO:0005886">
    <property type="term" value="C:plasma membrane"/>
    <property type="evidence" value="ECO:0007669"/>
    <property type="project" value="UniProtKB-SubCell"/>
</dbReference>
<evidence type="ECO:0000256" key="2">
    <source>
        <dbReference type="ARBA" id="ARBA00004395"/>
    </source>
</evidence>
<evidence type="ECO:0000256" key="5">
    <source>
        <dbReference type="ARBA" id="ARBA00038020"/>
    </source>
</evidence>
<dbReference type="InterPro" id="IPR001251">
    <property type="entry name" value="CRAL-TRIO_dom"/>
</dbReference>
<keyword evidence="4" id="KW-0333">Golgi apparatus</keyword>
<comment type="similarity">
    <text evidence="5">Belongs to the SFH family.</text>
</comment>
<dbReference type="Pfam" id="PF00650">
    <property type="entry name" value="CRAL_TRIO"/>
    <property type="match status" value="1"/>
</dbReference>
<evidence type="ECO:0000256" key="3">
    <source>
        <dbReference type="ARBA" id="ARBA00022927"/>
    </source>
</evidence>
<name>A0ABD1WL52_9LAMI</name>